<dbReference type="SUPFAM" id="SSF50494">
    <property type="entry name" value="Trypsin-like serine proteases"/>
    <property type="match status" value="1"/>
</dbReference>
<dbReference type="EMBL" id="BSYJ01000002">
    <property type="protein sequence ID" value="GMG86611.1"/>
    <property type="molecule type" value="Genomic_DNA"/>
</dbReference>
<proteinExistence type="predicted"/>
<keyword evidence="5" id="KW-1185">Reference proteome</keyword>
<evidence type="ECO:0000256" key="2">
    <source>
        <dbReference type="ARBA" id="ARBA00022801"/>
    </source>
</evidence>
<evidence type="ECO:0000259" key="3">
    <source>
        <dbReference type="PROSITE" id="PS50106"/>
    </source>
</evidence>
<dbReference type="Proteomes" id="UP001224392">
    <property type="component" value="Unassembled WGS sequence"/>
</dbReference>
<feature type="domain" description="PDZ" evidence="3">
    <location>
        <begin position="267"/>
        <end position="332"/>
    </location>
</feature>
<dbReference type="SMART" id="SM00228">
    <property type="entry name" value="PDZ"/>
    <property type="match status" value="1"/>
</dbReference>
<dbReference type="PROSITE" id="PS50106">
    <property type="entry name" value="PDZ"/>
    <property type="match status" value="1"/>
</dbReference>
<dbReference type="PRINTS" id="PR00834">
    <property type="entry name" value="PROTEASES2C"/>
</dbReference>
<protein>
    <submittedName>
        <fullName evidence="4">Do family serine endopeptidase AlgW</fullName>
    </submittedName>
</protein>
<dbReference type="Gene3D" id="2.30.42.10">
    <property type="match status" value="1"/>
</dbReference>
<dbReference type="RefSeq" id="WP_285763162.1">
    <property type="nucleotide sequence ID" value="NZ_BSYJ01000002.1"/>
</dbReference>
<name>A0ABQ6LX34_9GAMM</name>
<dbReference type="InterPro" id="IPR009003">
    <property type="entry name" value="Peptidase_S1_PA"/>
</dbReference>
<comment type="caution">
    <text evidence="4">The sequence shown here is derived from an EMBL/GenBank/DDBJ whole genome shotgun (WGS) entry which is preliminary data.</text>
</comment>
<dbReference type="InterPro" id="IPR036034">
    <property type="entry name" value="PDZ_sf"/>
</dbReference>
<accession>A0ABQ6LX34</accession>
<dbReference type="InterPro" id="IPR001940">
    <property type="entry name" value="Peptidase_S1C"/>
</dbReference>
<organism evidence="4 5">
    <name type="scientific">Biformimicrobium ophioploci</name>
    <dbReference type="NCBI Taxonomy" id="3036711"/>
    <lineage>
        <taxon>Bacteria</taxon>
        <taxon>Pseudomonadati</taxon>
        <taxon>Pseudomonadota</taxon>
        <taxon>Gammaproteobacteria</taxon>
        <taxon>Cellvibrionales</taxon>
        <taxon>Microbulbiferaceae</taxon>
        <taxon>Biformimicrobium</taxon>
    </lineage>
</organism>
<keyword evidence="2" id="KW-0378">Hydrolase</keyword>
<evidence type="ECO:0000313" key="4">
    <source>
        <dbReference type="EMBL" id="GMG86611.1"/>
    </source>
</evidence>
<dbReference type="InterPro" id="IPR051201">
    <property type="entry name" value="Chloro_Bact_Ser_Proteases"/>
</dbReference>
<dbReference type="InterPro" id="IPR001478">
    <property type="entry name" value="PDZ"/>
</dbReference>
<dbReference type="SUPFAM" id="SSF50156">
    <property type="entry name" value="PDZ domain-like"/>
    <property type="match status" value="1"/>
</dbReference>
<dbReference type="Gene3D" id="2.40.10.120">
    <property type="match status" value="1"/>
</dbReference>
<evidence type="ECO:0000256" key="1">
    <source>
        <dbReference type="ARBA" id="ARBA00022670"/>
    </source>
</evidence>
<dbReference type="Pfam" id="PF13180">
    <property type="entry name" value="PDZ_2"/>
    <property type="match status" value="1"/>
</dbReference>
<dbReference type="Pfam" id="PF13365">
    <property type="entry name" value="Trypsin_2"/>
    <property type="match status" value="1"/>
</dbReference>
<keyword evidence="1" id="KW-0645">Protease</keyword>
<dbReference type="PANTHER" id="PTHR43343:SF3">
    <property type="entry name" value="PROTEASE DO-LIKE 8, CHLOROPLASTIC"/>
    <property type="match status" value="1"/>
</dbReference>
<gene>
    <name evidence="4" type="primary">algW</name>
    <name evidence="4" type="ORF">MNKW57_09320</name>
</gene>
<sequence length="365" mass="38345">MKRFLAEWAGPALVGLLIAAILLVFFPQLRNANIEPAKGNDWRGPVSYADAVSLAGPAVVNIYTKKVLKRQKHPLLDNPIYRRLLRGRNIPQERIQSTLGSGVVVKEDGYILTNNHVIAGASQITVLLADGREAQAQLVGTDEDFDLAVLKVDMQDLTAIELGTPDAARVGDVVLAIGNPFGVGQSVTQGIISATGRSIAGSPSMEAFSDYIQTDAAINPGNSGGALVDAHGRLLGINTSVHDQSSYGGGIGYAIPADLAIQVMANIIEYGQAEPGWLGVEVQPLTPELARSLKVNTLRGVVVIAVQNQGPAHSAGLQPGDVITSLSGVSSLAAMRPGDEVQIHIIRRGQRATITATAGVRPANE</sequence>
<dbReference type="PANTHER" id="PTHR43343">
    <property type="entry name" value="PEPTIDASE S12"/>
    <property type="match status" value="1"/>
</dbReference>
<evidence type="ECO:0000313" key="5">
    <source>
        <dbReference type="Proteomes" id="UP001224392"/>
    </source>
</evidence>
<reference evidence="4 5" key="1">
    <citation type="submission" date="2023-04" db="EMBL/GenBank/DDBJ databases">
        <title>Marinobulbifer ophiurae gen. nov., sp. Nov., isolate from tissue of brittle star Ophioplocus japonicus.</title>
        <authorList>
            <person name="Kawano K."/>
            <person name="Sawayama S."/>
            <person name="Nakagawa S."/>
        </authorList>
    </citation>
    <scope>NUCLEOTIDE SEQUENCE [LARGE SCALE GENOMIC DNA]</scope>
    <source>
        <strain evidence="4 5">NKW57</strain>
    </source>
</reference>